<dbReference type="Pfam" id="PF08528">
    <property type="entry name" value="Whi5"/>
    <property type="match status" value="1"/>
</dbReference>
<evidence type="ECO:0000313" key="10">
    <source>
        <dbReference type="EMBL" id="KAF6217403.1"/>
    </source>
</evidence>
<feature type="compositionally biased region" description="Basic and acidic residues" evidence="9">
    <location>
        <begin position="269"/>
        <end position="279"/>
    </location>
</feature>
<keyword evidence="6" id="KW-0805">Transcription regulation</keyword>
<feature type="region of interest" description="Disordered" evidence="9">
    <location>
        <begin position="252"/>
        <end position="304"/>
    </location>
</feature>
<keyword evidence="5" id="KW-0678">Repressor</keyword>
<dbReference type="GO" id="GO:0005737">
    <property type="term" value="C:cytoplasm"/>
    <property type="evidence" value="ECO:0007669"/>
    <property type="project" value="UniProtKB-SubCell"/>
</dbReference>
<keyword evidence="8" id="KW-0539">Nucleus</keyword>
<dbReference type="GO" id="GO:0005634">
    <property type="term" value="C:nucleus"/>
    <property type="evidence" value="ECO:0007669"/>
    <property type="project" value="UniProtKB-SubCell"/>
</dbReference>
<dbReference type="RefSeq" id="XP_037146838.1">
    <property type="nucleotide sequence ID" value="XM_037297815.1"/>
</dbReference>
<keyword evidence="7" id="KW-0804">Transcription</keyword>
<evidence type="ECO:0000256" key="7">
    <source>
        <dbReference type="ARBA" id="ARBA00023163"/>
    </source>
</evidence>
<evidence type="ECO:0000256" key="2">
    <source>
        <dbReference type="ARBA" id="ARBA00004496"/>
    </source>
</evidence>
<comment type="caution">
    <text evidence="10">The sequence shown here is derived from an EMBL/GenBank/DDBJ whole genome shotgun (WGS) entry which is preliminary data.</text>
</comment>
<feature type="region of interest" description="Disordered" evidence="9">
    <location>
        <begin position="1"/>
        <end position="59"/>
    </location>
</feature>
<keyword evidence="11" id="KW-1185">Reference proteome</keyword>
<feature type="compositionally biased region" description="Polar residues" evidence="9">
    <location>
        <begin position="49"/>
        <end position="59"/>
    </location>
</feature>
<comment type="similarity">
    <text evidence="3">Belongs to the WHI5/NRM1 family.</text>
</comment>
<proteinExistence type="inferred from homology"/>
<organism evidence="10 11">
    <name type="scientific">Letharia lupina</name>
    <dbReference type="NCBI Taxonomy" id="560253"/>
    <lineage>
        <taxon>Eukaryota</taxon>
        <taxon>Fungi</taxon>
        <taxon>Dikarya</taxon>
        <taxon>Ascomycota</taxon>
        <taxon>Pezizomycotina</taxon>
        <taxon>Lecanoromycetes</taxon>
        <taxon>OSLEUM clade</taxon>
        <taxon>Lecanoromycetidae</taxon>
        <taxon>Lecanorales</taxon>
        <taxon>Lecanorineae</taxon>
        <taxon>Parmeliaceae</taxon>
        <taxon>Letharia</taxon>
    </lineage>
</organism>
<feature type="region of interest" description="Disordered" evidence="9">
    <location>
        <begin position="185"/>
        <end position="206"/>
    </location>
</feature>
<sequence>MAQSTPERRALVDLPVNTFGTPSSMTTVGKVSIGHKRQIQEVEEPEFAQPTSRVRVSPARPQTTLIDDVSSGQTQPALSGAMSVYPSAPHIIQVDNVTEEPAEEMGEGDSQNSYKDSAMSSVIDFDPDDTMISQQTAATEVTQPLRSRISQHAETLRLRLRLAHFKVQTNQINLPLSQLRISRQEALPSGESTTKRDEQPSLPKLLPAPVLLPTAFSARMIAHPQDLSSPPCSPDHGAQKESPEVFRTPALPRQRVQNAQRQLSSPPGSDERISKRRYEDEDNLTSSAVRGKAAIGLLGLRQER</sequence>
<evidence type="ECO:0000313" key="11">
    <source>
        <dbReference type="Proteomes" id="UP000593566"/>
    </source>
</evidence>
<keyword evidence="4" id="KW-0963">Cytoplasm</keyword>
<name>A0A8H6C5P0_9LECA</name>
<evidence type="ECO:0000256" key="9">
    <source>
        <dbReference type="SAM" id="MobiDB-lite"/>
    </source>
</evidence>
<dbReference type="GeneID" id="59335319"/>
<feature type="compositionally biased region" description="Polar residues" evidence="9">
    <location>
        <begin position="18"/>
        <end position="29"/>
    </location>
</feature>
<feature type="compositionally biased region" description="Polar residues" evidence="9">
    <location>
        <begin position="255"/>
        <end position="267"/>
    </location>
</feature>
<evidence type="ECO:0000256" key="8">
    <source>
        <dbReference type="ARBA" id="ARBA00023242"/>
    </source>
</evidence>
<dbReference type="Proteomes" id="UP000593566">
    <property type="component" value="Unassembled WGS sequence"/>
</dbReference>
<comment type="subcellular location">
    <subcellularLocation>
        <location evidence="2">Cytoplasm</location>
    </subcellularLocation>
    <subcellularLocation>
        <location evidence="1">Nucleus</location>
    </subcellularLocation>
</comment>
<dbReference type="InterPro" id="IPR013734">
    <property type="entry name" value="TF_Nrm1/Whi5"/>
</dbReference>
<evidence type="ECO:0000256" key="4">
    <source>
        <dbReference type="ARBA" id="ARBA00022490"/>
    </source>
</evidence>
<dbReference type="EMBL" id="JACCJB010000029">
    <property type="protein sequence ID" value="KAF6217403.1"/>
    <property type="molecule type" value="Genomic_DNA"/>
</dbReference>
<gene>
    <name evidence="10" type="ORF">HO133_006919</name>
</gene>
<feature type="compositionally biased region" description="Basic and acidic residues" evidence="9">
    <location>
        <begin position="1"/>
        <end position="11"/>
    </location>
</feature>
<dbReference type="AlphaFoldDB" id="A0A8H6C5P0"/>
<accession>A0A8H6C5P0</accession>
<protein>
    <submittedName>
        <fullName evidence="10">Uncharacterized protein</fullName>
    </submittedName>
</protein>
<evidence type="ECO:0000256" key="6">
    <source>
        <dbReference type="ARBA" id="ARBA00023015"/>
    </source>
</evidence>
<evidence type="ECO:0000256" key="3">
    <source>
        <dbReference type="ARBA" id="ARBA00006922"/>
    </source>
</evidence>
<reference evidence="10 11" key="1">
    <citation type="journal article" date="2020" name="Genomics">
        <title>Complete, high-quality genomes from long-read metagenomic sequencing of two wolf lichen thalli reveals enigmatic genome architecture.</title>
        <authorList>
            <person name="McKenzie S.K."/>
            <person name="Walston R.F."/>
            <person name="Allen J.L."/>
        </authorList>
    </citation>
    <scope>NUCLEOTIDE SEQUENCE [LARGE SCALE GENOMIC DNA]</scope>
    <source>
        <strain evidence="10">WasteWater1</strain>
    </source>
</reference>
<evidence type="ECO:0000256" key="5">
    <source>
        <dbReference type="ARBA" id="ARBA00022491"/>
    </source>
</evidence>
<evidence type="ECO:0000256" key="1">
    <source>
        <dbReference type="ARBA" id="ARBA00004123"/>
    </source>
</evidence>